<protein>
    <recommendedName>
        <fullName evidence="4">Lipocalin-like domain-containing protein</fullName>
    </recommendedName>
</protein>
<evidence type="ECO:0000313" key="2">
    <source>
        <dbReference type="EMBL" id="MBO3117325.1"/>
    </source>
</evidence>
<evidence type="ECO:0008006" key="4">
    <source>
        <dbReference type="Google" id="ProtNLM"/>
    </source>
</evidence>
<name>A0ABS3T6J2_9FLAO</name>
<reference evidence="2 3" key="1">
    <citation type="submission" date="2021-03" db="EMBL/GenBank/DDBJ databases">
        <title>Winogradskyella sp. nov., isolated from costal sediment.</title>
        <authorList>
            <person name="Gao C."/>
        </authorList>
    </citation>
    <scope>NUCLEOTIDE SEQUENCE [LARGE SCALE GENOMIC DNA]</scope>
    <source>
        <strain evidence="2 3">DF17</strain>
    </source>
</reference>
<gene>
    <name evidence="2" type="ORF">J4050_11240</name>
</gene>
<dbReference type="EMBL" id="JAGEVF010000009">
    <property type="protein sequence ID" value="MBO3117325.1"/>
    <property type="molecule type" value="Genomic_DNA"/>
</dbReference>
<dbReference type="Proteomes" id="UP000676776">
    <property type="component" value="Unassembled WGS sequence"/>
</dbReference>
<proteinExistence type="predicted"/>
<feature type="chain" id="PRO_5046267279" description="Lipocalin-like domain-containing protein" evidence="1">
    <location>
        <begin position="19"/>
        <end position="132"/>
    </location>
</feature>
<comment type="caution">
    <text evidence="2">The sequence shown here is derived from an EMBL/GenBank/DDBJ whole genome shotgun (WGS) entry which is preliminary data.</text>
</comment>
<dbReference type="RefSeq" id="WP_208154685.1">
    <property type="nucleotide sequence ID" value="NZ_JAGEVF010000009.1"/>
</dbReference>
<feature type="signal peptide" evidence="1">
    <location>
        <begin position="1"/>
        <end position="18"/>
    </location>
</feature>
<sequence length="132" mass="15308">MKLKLTAILILLSLIVSSQELNCCNTEDEVKSMIEGNWMLKNVEHISNFEYSFLENIAICIIKQEFNIDSENKAVINHKTDLKISKDEIGYILEWNSDIFRWNARIVKLKSRKMVIEINGSQIEFKKIGTKA</sequence>
<organism evidence="2 3">
    <name type="scientific">Winogradskyella pelagia</name>
    <dbReference type="NCBI Taxonomy" id="2819984"/>
    <lineage>
        <taxon>Bacteria</taxon>
        <taxon>Pseudomonadati</taxon>
        <taxon>Bacteroidota</taxon>
        <taxon>Flavobacteriia</taxon>
        <taxon>Flavobacteriales</taxon>
        <taxon>Flavobacteriaceae</taxon>
        <taxon>Winogradskyella</taxon>
    </lineage>
</organism>
<keyword evidence="1" id="KW-0732">Signal</keyword>
<keyword evidence="3" id="KW-1185">Reference proteome</keyword>
<accession>A0ABS3T6J2</accession>
<evidence type="ECO:0000313" key="3">
    <source>
        <dbReference type="Proteomes" id="UP000676776"/>
    </source>
</evidence>
<evidence type="ECO:0000256" key="1">
    <source>
        <dbReference type="SAM" id="SignalP"/>
    </source>
</evidence>